<accession>A0A2L0D1Z2</accession>
<dbReference type="Pfam" id="PF00480">
    <property type="entry name" value="ROK"/>
    <property type="match status" value="1"/>
</dbReference>
<dbReference type="PANTHER" id="PTHR18964">
    <property type="entry name" value="ROK (REPRESSOR, ORF, KINASE) FAMILY"/>
    <property type="match status" value="1"/>
</dbReference>
<dbReference type="Gene3D" id="3.30.420.40">
    <property type="match status" value="2"/>
</dbReference>
<protein>
    <submittedName>
        <fullName evidence="2">ROK family protein</fullName>
    </submittedName>
</protein>
<reference evidence="2 3" key="2">
    <citation type="submission" date="2018-02" db="EMBL/GenBank/DDBJ databases">
        <title>Whole genome sequencing analysis of Streptococcus pluranimalium isolated from cattle infected mastitis in China.</title>
        <authorList>
            <person name="Zhang J.-R."/>
            <person name="Hu G.-Z."/>
        </authorList>
    </citation>
    <scope>NUCLEOTIDE SEQUENCE [LARGE SCALE GENOMIC DNA]</scope>
    <source>
        <strain evidence="2 3">TH11417</strain>
    </source>
</reference>
<keyword evidence="3" id="KW-1185">Reference proteome</keyword>
<dbReference type="OrthoDB" id="9795247at2"/>
<dbReference type="AlphaFoldDB" id="A0A2L0D1Z2"/>
<dbReference type="SUPFAM" id="SSF53067">
    <property type="entry name" value="Actin-like ATPase domain"/>
    <property type="match status" value="1"/>
</dbReference>
<dbReference type="InterPro" id="IPR043129">
    <property type="entry name" value="ATPase_NBD"/>
</dbReference>
<evidence type="ECO:0000313" key="3">
    <source>
        <dbReference type="Proteomes" id="UP000238956"/>
    </source>
</evidence>
<dbReference type="Proteomes" id="UP000238956">
    <property type="component" value="Chromosome"/>
</dbReference>
<dbReference type="EMBL" id="CP025536">
    <property type="protein sequence ID" value="AUW95835.1"/>
    <property type="molecule type" value="Genomic_DNA"/>
</dbReference>
<name>A0A2L0D1Z2_9STRE</name>
<sequence>MRLLGIDIGGTSIKSDVYDEKGSSQQEFREIPTPVDLQKGTNQIFDSLLRLITGYLDSGRTLDGIGISSAGVIDSVEGEVVYAGPTIPDYKGTALKQLVEETFNLPCAVDNDVNCAALGEAWLGAGQSTSSFICLTVGTGIGGAIVLNDSVWRGFTHSAGEVGYLPIDQDVWQNKASTTAMVKEYCQRKNLTRATGKAIFEAYEQDDEDAKAVITQFVDYFVEGLLPILYVINPEKVLIGGGILARSDILIPQLQERLENRLQASQFLPRSLESTQLGNEAGRLGAVYHLLKTCF</sequence>
<reference evidence="2 3" key="1">
    <citation type="submission" date="2017-12" db="EMBL/GenBank/DDBJ databases">
        <authorList>
            <person name="Hurst M.R.H."/>
        </authorList>
    </citation>
    <scope>NUCLEOTIDE SEQUENCE [LARGE SCALE GENOMIC DNA]</scope>
    <source>
        <strain evidence="2 3">TH11417</strain>
    </source>
</reference>
<dbReference type="CDD" id="cd24068">
    <property type="entry name" value="ASKHA_NBD_ROK_FnNanK-like"/>
    <property type="match status" value="1"/>
</dbReference>
<dbReference type="InterPro" id="IPR000600">
    <property type="entry name" value="ROK"/>
</dbReference>
<proteinExistence type="inferred from homology"/>
<dbReference type="PANTHER" id="PTHR18964:SF165">
    <property type="entry name" value="BETA-GLUCOSIDE KINASE"/>
    <property type="match status" value="1"/>
</dbReference>
<evidence type="ECO:0000313" key="2">
    <source>
        <dbReference type="EMBL" id="AUW95835.1"/>
    </source>
</evidence>
<dbReference type="KEGG" id="splr:C0J00_01185"/>
<dbReference type="RefSeq" id="WP_104967177.1">
    <property type="nucleotide sequence ID" value="NZ_CP025536.1"/>
</dbReference>
<comment type="similarity">
    <text evidence="1">Belongs to the ROK (NagC/XylR) family.</text>
</comment>
<evidence type="ECO:0000256" key="1">
    <source>
        <dbReference type="ARBA" id="ARBA00006479"/>
    </source>
</evidence>
<organism evidence="2 3">
    <name type="scientific">Streptococcus pluranimalium</name>
    <dbReference type="NCBI Taxonomy" id="82348"/>
    <lineage>
        <taxon>Bacteria</taxon>
        <taxon>Bacillati</taxon>
        <taxon>Bacillota</taxon>
        <taxon>Bacilli</taxon>
        <taxon>Lactobacillales</taxon>
        <taxon>Streptococcaceae</taxon>
        <taxon>Streptococcus</taxon>
    </lineage>
</organism>
<gene>
    <name evidence="2" type="ORF">C0J00_01185</name>
</gene>
<dbReference type="GeneID" id="98392524"/>